<keyword evidence="3" id="KW-1003">Cell membrane</keyword>
<evidence type="ECO:0000256" key="5">
    <source>
        <dbReference type="ARBA" id="ARBA00022989"/>
    </source>
</evidence>
<sequence>MTAELHTLTGAYALHALPGPERERFERHLAACEACAQEVREFTETTTRLGLAASILPRPELRDRVLRRISSVRQTPPQDLRRGVSNGRGLGWITRRTTQLALAACVSAAAALGGVALWQHQEAEQARSTADRAQQRAEALTRVIAAPDAKTTNGRLADGGVATVIASRSQNKVAVLAAGAPELPAGKVYQMWFNDGGTMRPAGLLGRGGSSAAALMSGAIEDASGMGITVEPAGGSPHPTTSPVAALQLPA</sequence>
<evidence type="ECO:0000256" key="6">
    <source>
        <dbReference type="ARBA" id="ARBA00023015"/>
    </source>
</evidence>
<feature type="domain" description="Anti-sigma-K factor RskA N-terminal" evidence="13">
    <location>
        <begin position="5"/>
        <end position="45"/>
    </location>
</feature>
<gene>
    <name evidence="14" type="ORF">FHS42_002202</name>
</gene>
<keyword evidence="5" id="KW-1133">Transmembrane helix</keyword>
<feature type="region of interest" description="Disordered" evidence="11">
    <location>
        <begin position="231"/>
        <end position="251"/>
    </location>
</feature>
<proteinExistence type="predicted"/>
<keyword evidence="15" id="KW-1185">Reference proteome</keyword>
<evidence type="ECO:0000256" key="1">
    <source>
        <dbReference type="ARBA" id="ARBA00004167"/>
    </source>
</evidence>
<keyword evidence="4" id="KW-0812">Transmembrane</keyword>
<evidence type="ECO:0000256" key="3">
    <source>
        <dbReference type="ARBA" id="ARBA00022475"/>
    </source>
</evidence>
<keyword evidence="8" id="KW-0804">Transcription</keyword>
<evidence type="ECO:0000256" key="4">
    <source>
        <dbReference type="ARBA" id="ARBA00022692"/>
    </source>
</evidence>
<evidence type="ECO:0000256" key="9">
    <source>
        <dbReference type="ARBA" id="ARBA00029829"/>
    </source>
</evidence>
<evidence type="ECO:0000313" key="14">
    <source>
        <dbReference type="EMBL" id="MBB5935152.1"/>
    </source>
</evidence>
<dbReference type="AlphaFoldDB" id="A0A7W9Q9V5"/>
<dbReference type="InterPro" id="IPR018764">
    <property type="entry name" value="RskA_C"/>
</dbReference>
<dbReference type="InterPro" id="IPR051474">
    <property type="entry name" value="Anti-sigma-K/W_factor"/>
</dbReference>
<reference evidence="14 15" key="1">
    <citation type="submission" date="2020-08" db="EMBL/GenBank/DDBJ databases">
        <title>Genomic Encyclopedia of Type Strains, Phase III (KMG-III): the genomes of soil and plant-associated and newly described type strains.</title>
        <authorList>
            <person name="Whitman W."/>
        </authorList>
    </citation>
    <scope>NUCLEOTIDE SEQUENCE [LARGE SCALE GENOMIC DNA]</scope>
    <source>
        <strain evidence="14 15">CECT 8305</strain>
    </source>
</reference>
<name>A0A7W9Q9V5_9ACTN</name>
<comment type="subcellular location">
    <subcellularLocation>
        <location evidence="2">Cell membrane</location>
    </subcellularLocation>
    <subcellularLocation>
        <location evidence="1">Membrane</location>
        <topology evidence="1">Single-pass membrane protein</topology>
    </subcellularLocation>
</comment>
<dbReference type="GO" id="GO:0005886">
    <property type="term" value="C:plasma membrane"/>
    <property type="evidence" value="ECO:0007669"/>
    <property type="project" value="UniProtKB-SubCell"/>
</dbReference>
<organism evidence="14 15">
    <name type="scientific">Streptomyces zagrosensis</name>
    <dbReference type="NCBI Taxonomy" id="1042984"/>
    <lineage>
        <taxon>Bacteria</taxon>
        <taxon>Bacillati</taxon>
        <taxon>Actinomycetota</taxon>
        <taxon>Actinomycetes</taxon>
        <taxon>Kitasatosporales</taxon>
        <taxon>Streptomycetaceae</taxon>
        <taxon>Streptomyces</taxon>
    </lineage>
</organism>
<evidence type="ECO:0000256" key="10">
    <source>
        <dbReference type="ARBA" id="ARBA00030803"/>
    </source>
</evidence>
<dbReference type="InterPro" id="IPR053877">
    <property type="entry name" value="RskA_N"/>
</dbReference>
<feature type="domain" description="Anti-sigma K factor RskA C-terminal" evidence="12">
    <location>
        <begin position="106"/>
        <end position="244"/>
    </location>
</feature>
<dbReference type="RefSeq" id="WP_184571301.1">
    <property type="nucleotide sequence ID" value="NZ_JACHJL010000004.1"/>
</dbReference>
<evidence type="ECO:0000256" key="11">
    <source>
        <dbReference type="SAM" id="MobiDB-lite"/>
    </source>
</evidence>
<dbReference type="Gene3D" id="1.10.10.1320">
    <property type="entry name" value="Anti-sigma factor, zinc-finger domain"/>
    <property type="match status" value="1"/>
</dbReference>
<accession>A0A7W9Q9V5</accession>
<dbReference type="PANTHER" id="PTHR37461">
    <property type="entry name" value="ANTI-SIGMA-K FACTOR RSKA"/>
    <property type="match status" value="1"/>
</dbReference>
<dbReference type="GO" id="GO:0016989">
    <property type="term" value="F:sigma factor antagonist activity"/>
    <property type="evidence" value="ECO:0007669"/>
    <property type="project" value="TreeGrafter"/>
</dbReference>
<comment type="caution">
    <text evidence="14">The sequence shown here is derived from an EMBL/GenBank/DDBJ whole genome shotgun (WGS) entry which is preliminary data.</text>
</comment>
<evidence type="ECO:0000256" key="7">
    <source>
        <dbReference type="ARBA" id="ARBA00023136"/>
    </source>
</evidence>
<evidence type="ECO:0000256" key="8">
    <source>
        <dbReference type="ARBA" id="ARBA00023163"/>
    </source>
</evidence>
<dbReference type="PANTHER" id="PTHR37461:SF1">
    <property type="entry name" value="ANTI-SIGMA-K FACTOR RSKA"/>
    <property type="match status" value="1"/>
</dbReference>
<evidence type="ECO:0000259" key="12">
    <source>
        <dbReference type="Pfam" id="PF10099"/>
    </source>
</evidence>
<keyword evidence="6" id="KW-0805">Transcription regulation</keyword>
<evidence type="ECO:0000259" key="13">
    <source>
        <dbReference type="Pfam" id="PF22618"/>
    </source>
</evidence>
<dbReference type="InterPro" id="IPR041916">
    <property type="entry name" value="Anti_sigma_zinc_sf"/>
</dbReference>
<protein>
    <recommendedName>
        <fullName evidence="10">Regulator of SigK</fullName>
    </recommendedName>
    <alternativeName>
        <fullName evidence="9">Sigma-K anti-sigma factor RskA</fullName>
    </alternativeName>
</protein>
<dbReference type="Proteomes" id="UP000588098">
    <property type="component" value="Unassembled WGS sequence"/>
</dbReference>
<evidence type="ECO:0000313" key="15">
    <source>
        <dbReference type="Proteomes" id="UP000588098"/>
    </source>
</evidence>
<keyword evidence="7" id="KW-0472">Membrane</keyword>
<evidence type="ECO:0000256" key="2">
    <source>
        <dbReference type="ARBA" id="ARBA00004236"/>
    </source>
</evidence>
<dbReference type="Pfam" id="PF10099">
    <property type="entry name" value="RskA_C"/>
    <property type="match status" value="1"/>
</dbReference>
<dbReference type="Pfam" id="PF22618">
    <property type="entry name" value="RskA_N"/>
    <property type="match status" value="1"/>
</dbReference>
<dbReference type="EMBL" id="JACHJL010000004">
    <property type="protein sequence ID" value="MBB5935152.1"/>
    <property type="molecule type" value="Genomic_DNA"/>
</dbReference>
<dbReference type="GO" id="GO:0006417">
    <property type="term" value="P:regulation of translation"/>
    <property type="evidence" value="ECO:0007669"/>
    <property type="project" value="TreeGrafter"/>
</dbReference>